<evidence type="ECO:0000256" key="4">
    <source>
        <dbReference type="ARBA" id="ARBA00022801"/>
    </source>
</evidence>
<feature type="active site" description="Nucleophile" evidence="8">
    <location>
        <position position="163"/>
    </location>
</feature>
<name>A0A6I7HQI4_9HYPH</name>
<dbReference type="Pfam" id="PF01270">
    <property type="entry name" value="Glyco_hydro_8"/>
    <property type="match status" value="1"/>
</dbReference>
<keyword evidence="11" id="KW-1185">Reference proteome</keyword>
<evidence type="ECO:0000256" key="6">
    <source>
        <dbReference type="ARBA" id="ARBA00023295"/>
    </source>
</evidence>
<dbReference type="SUPFAM" id="SSF48208">
    <property type="entry name" value="Six-hairpin glycosidases"/>
    <property type="match status" value="1"/>
</dbReference>
<dbReference type="InterPro" id="IPR012341">
    <property type="entry name" value="6hp_glycosidase-like_sf"/>
</dbReference>
<dbReference type="InterPro" id="IPR008928">
    <property type="entry name" value="6-hairpin_glycosidase_sf"/>
</dbReference>
<keyword evidence="7 9" id="KW-0624">Polysaccharide degradation</keyword>
<dbReference type="EC" id="3.2.1.-" evidence="9"/>
<evidence type="ECO:0000256" key="2">
    <source>
        <dbReference type="ARBA" id="ARBA00009209"/>
    </source>
</evidence>
<dbReference type="GO" id="GO:0030245">
    <property type="term" value="P:cellulose catabolic process"/>
    <property type="evidence" value="ECO:0007669"/>
    <property type="project" value="UniProtKB-KW"/>
</dbReference>
<dbReference type="InterPro" id="IPR019834">
    <property type="entry name" value="Glyco_hydro_8_CS"/>
</dbReference>
<dbReference type="Proteomes" id="UP000252582">
    <property type="component" value="Unassembled WGS sequence"/>
</dbReference>
<evidence type="ECO:0000256" key="8">
    <source>
        <dbReference type="PROSITE-ProRule" id="PRU10058"/>
    </source>
</evidence>
<keyword evidence="7 9" id="KW-0119">Carbohydrate metabolism</keyword>
<comment type="caution">
    <text evidence="10">The sequence shown here is derived from an EMBL/GenBank/DDBJ whole genome shotgun (WGS) entry which is preliminary data.</text>
</comment>
<evidence type="ECO:0000256" key="3">
    <source>
        <dbReference type="ARBA" id="ARBA00022729"/>
    </source>
</evidence>
<sequence length="423" mass="46399">MFWTRWIGEIAGTVPQAALALCVTASTVPAASSPYAPGSIAPRPDQATLDRALTRFYGQWKSVYLREGCGEGRVLVRTDGDGKPTYGGSAETTITVSEAHGYGMLATVMMADFDDDAHRLFDGMVRFFHDHPARSDPGLMAWNQVADCTDAGEDVRGTSSATDGDLDIAYAMLLAERRWGNDGTFHYGAEARHMLAAILAHEVDLPGNMLLIGDWAKTGDGATYAATTRSSDFMQSHFAAFAERTGDRRWLDLRDAIYGVMATVGEKYSPRTGLMPDFIVGLPDQPKPAPSGFLEGDYDGAYSWNAARYPWRVGLDFLLTGDERAHKALRPLNAWARQTTEGRPERFADTYRLNGKPAPDAGHDQMAFISMLTVSAMIDSENQDWLDALWAAMESRPLAEEDYFGNTLKLMAMIAVTGHWAKP</sequence>
<organism evidence="10 11">
    <name type="scientific">Ciceribacter lividus</name>
    <dbReference type="NCBI Taxonomy" id="1197950"/>
    <lineage>
        <taxon>Bacteria</taxon>
        <taxon>Pseudomonadati</taxon>
        <taxon>Pseudomonadota</taxon>
        <taxon>Alphaproteobacteria</taxon>
        <taxon>Hyphomicrobiales</taxon>
        <taxon>Rhizobiaceae</taxon>
        <taxon>Ciceribacter</taxon>
    </lineage>
</organism>
<dbReference type="RefSeq" id="WP_114363206.1">
    <property type="nucleotide sequence ID" value="NZ_QPIX01000005.1"/>
</dbReference>
<evidence type="ECO:0000256" key="1">
    <source>
        <dbReference type="ARBA" id="ARBA00000966"/>
    </source>
</evidence>
<dbReference type="EMBL" id="QPIX01000005">
    <property type="protein sequence ID" value="RCW24884.1"/>
    <property type="molecule type" value="Genomic_DNA"/>
</dbReference>
<evidence type="ECO:0000256" key="9">
    <source>
        <dbReference type="RuleBase" id="RU361167"/>
    </source>
</evidence>
<proteinExistence type="inferred from homology"/>
<comment type="catalytic activity">
    <reaction evidence="1">
        <text>Endohydrolysis of (1-&gt;4)-beta-D-glucosidic linkages in cellulose, lichenin and cereal beta-D-glucans.</text>
        <dbReference type="EC" id="3.2.1.4"/>
    </reaction>
</comment>
<evidence type="ECO:0000256" key="7">
    <source>
        <dbReference type="ARBA" id="ARBA00023326"/>
    </source>
</evidence>
<keyword evidence="4 9" id="KW-0378">Hydrolase</keyword>
<keyword evidence="3" id="KW-0732">Signal</keyword>
<dbReference type="AlphaFoldDB" id="A0A6I7HQI4"/>
<keyword evidence="5" id="KW-0136">Cellulose degradation</keyword>
<comment type="similarity">
    <text evidence="2 9">Belongs to the glycosyl hydrolase 8 (cellulase D) family.</text>
</comment>
<dbReference type="PRINTS" id="PR00735">
    <property type="entry name" value="GLHYDRLASE8"/>
</dbReference>
<dbReference type="Gene3D" id="1.50.10.10">
    <property type="match status" value="1"/>
</dbReference>
<dbReference type="PROSITE" id="PS00812">
    <property type="entry name" value="GLYCOSYL_HYDROL_F8"/>
    <property type="match status" value="1"/>
</dbReference>
<dbReference type="GO" id="GO:0008810">
    <property type="term" value="F:cellulase activity"/>
    <property type="evidence" value="ECO:0007669"/>
    <property type="project" value="UniProtKB-EC"/>
</dbReference>
<accession>A0A6I7HQI4</accession>
<evidence type="ECO:0000313" key="11">
    <source>
        <dbReference type="Proteomes" id="UP000252582"/>
    </source>
</evidence>
<evidence type="ECO:0000256" key="5">
    <source>
        <dbReference type="ARBA" id="ARBA00023001"/>
    </source>
</evidence>
<reference evidence="10 11" key="1">
    <citation type="submission" date="2018-07" db="EMBL/GenBank/DDBJ databases">
        <title>Genomic Encyclopedia of Type Strains, Phase IV (KMG-IV): sequencing the most valuable type-strain genomes for metagenomic binning, comparative biology and taxonomic classification.</title>
        <authorList>
            <person name="Goeker M."/>
        </authorList>
    </citation>
    <scope>NUCLEOTIDE SEQUENCE [LARGE SCALE GENOMIC DNA]</scope>
    <source>
        <strain evidence="10 11">DSM 25528</strain>
    </source>
</reference>
<keyword evidence="6 9" id="KW-0326">Glycosidase</keyword>
<protein>
    <recommendedName>
        <fullName evidence="9">Glucanase</fullName>
        <ecNumber evidence="9">3.2.1.-</ecNumber>
    </recommendedName>
</protein>
<evidence type="ECO:0000313" key="10">
    <source>
        <dbReference type="EMBL" id="RCW24884.1"/>
    </source>
</evidence>
<gene>
    <name evidence="10" type="ORF">DFR48_105229</name>
</gene>
<dbReference type="InterPro" id="IPR002037">
    <property type="entry name" value="Glyco_hydro_8"/>
</dbReference>